<accession>A0ABU9VVW0</accession>
<dbReference type="InterPro" id="IPR025457">
    <property type="entry name" value="DUF4277"/>
</dbReference>
<sequence length="554" mass="63422">MSQGTMIDAHSPGKAGLIVGLSEEMGLVELLNEKLSSDRGRPEDIPYGVMAQMMMVNMCDDHHPLWRLEDYYNMKDLEGLFHYPIRHEQINDDRFGHFFDRLHDAGPREIFSRLAANAFLRYDIQVKNINYDTTSKVMWGTYETEDGKVGVIEIDFGHSEQKRSDKKQIKLGIGTAEGIVVDAQVLSGNKDDKTWNNENLELVEDVLSSLNIKKETFCYIADSALFSEENLKKAAKKGITLITRMPDNVTEAKKLLQLAVEEFDTLEPISMTNAKGEAVPYRVRSEIIQYKGYPLSCGICYSPSMKEQKARSHGKKIAKELEDMEKKCKPFQKRTFACEEDARLEIEKLSKDTQKLKFHQVRFDINEVPKRKPGRPSKNKETQWVYQLVPLITEDELAIQSHLVRECTFVLASNDTAFSATQLLQEYKTQSQTEKKFQQLKSPHFVNAMFLDSPKRIEAFAYLMLMVILLLSVAEYVVRREMKKTGEKIVGLGKREVSNPTLFAIYTIFYSVRVNLYENNGLIERRLAHPLFDNIKTVLGHLGIPEDTFTRGSG</sequence>
<evidence type="ECO:0000259" key="3">
    <source>
        <dbReference type="Pfam" id="PF14104"/>
    </source>
</evidence>
<organism evidence="4 5">
    <name type="scientific">Anoxynatronum sibiricum</name>
    <dbReference type="NCBI Taxonomy" id="210623"/>
    <lineage>
        <taxon>Bacteria</taxon>
        <taxon>Bacillati</taxon>
        <taxon>Bacillota</taxon>
        <taxon>Clostridia</taxon>
        <taxon>Eubacteriales</taxon>
        <taxon>Clostridiaceae</taxon>
        <taxon>Anoxynatronum</taxon>
    </lineage>
</organism>
<name>A0ABU9VVW0_9CLOT</name>
<evidence type="ECO:0000313" key="5">
    <source>
        <dbReference type="Proteomes" id="UP001407405"/>
    </source>
</evidence>
<comment type="caution">
    <text evidence="4">The sequence shown here is derived from an EMBL/GenBank/DDBJ whole genome shotgun (WGS) entry which is preliminary data.</text>
</comment>
<evidence type="ECO:0000256" key="1">
    <source>
        <dbReference type="SAM" id="Phobius"/>
    </source>
</evidence>
<dbReference type="InterPro" id="IPR012337">
    <property type="entry name" value="RNaseH-like_sf"/>
</dbReference>
<evidence type="ECO:0000259" key="2">
    <source>
        <dbReference type="Pfam" id="PF01609"/>
    </source>
</evidence>
<dbReference type="Pfam" id="PF01609">
    <property type="entry name" value="DDE_Tnp_1"/>
    <property type="match status" value="1"/>
</dbReference>
<keyword evidence="1" id="KW-1133">Transmembrane helix</keyword>
<dbReference type="Pfam" id="PF14104">
    <property type="entry name" value="DUF4277"/>
    <property type="match status" value="1"/>
</dbReference>
<protein>
    <submittedName>
        <fullName evidence="4">IS1634 family transposase</fullName>
    </submittedName>
</protein>
<dbReference type="NCBIfam" id="NF033559">
    <property type="entry name" value="transpos_IS1634"/>
    <property type="match status" value="1"/>
</dbReference>
<reference evidence="4 5" key="1">
    <citation type="submission" date="2024-04" db="EMBL/GenBank/DDBJ databases">
        <title>Genome sequencing and metabolic network reconstruction of aminoacids and betaine degradation by Anoxynatronum sibiricum.</title>
        <authorList>
            <person name="Detkova E.N."/>
            <person name="Boltjanskaja Y.V."/>
            <person name="Mardanov A.V."/>
            <person name="Kevbrin V."/>
        </authorList>
    </citation>
    <scope>NUCLEOTIDE SEQUENCE [LARGE SCALE GENOMIC DNA]</scope>
    <source>
        <strain evidence="4 5">Z-7981</strain>
    </source>
</reference>
<feature type="domain" description="Transposase IS4-like" evidence="2">
    <location>
        <begin position="158"/>
        <end position="470"/>
    </location>
</feature>
<feature type="domain" description="DUF4277" evidence="3">
    <location>
        <begin position="15"/>
        <end position="115"/>
    </location>
</feature>
<dbReference type="InterPro" id="IPR002559">
    <property type="entry name" value="Transposase_11"/>
</dbReference>
<dbReference type="EMBL" id="JBCITM010000006">
    <property type="protein sequence ID" value="MEN1760234.1"/>
    <property type="molecule type" value="Genomic_DNA"/>
</dbReference>
<gene>
    <name evidence="4" type="ORF">AAIG11_07110</name>
</gene>
<feature type="transmembrane region" description="Helical" evidence="1">
    <location>
        <begin position="459"/>
        <end position="478"/>
    </location>
</feature>
<keyword evidence="5" id="KW-1185">Reference proteome</keyword>
<dbReference type="InterPro" id="IPR047654">
    <property type="entry name" value="IS1634_transpos"/>
</dbReference>
<dbReference type="PANTHER" id="PTHR34614:SF2">
    <property type="entry name" value="TRANSPOSASE IS4-LIKE DOMAIN-CONTAINING PROTEIN"/>
    <property type="match status" value="1"/>
</dbReference>
<dbReference type="PANTHER" id="PTHR34614">
    <property type="match status" value="1"/>
</dbReference>
<proteinExistence type="predicted"/>
<keyword evidence="1" id="KW-0472">Membrane</keyword>
<dbReference type="Proteomes" id="UP001407405">
    <property type="component" value="Unassembled WGS sequence"/>
</dbReference>
<keyword evidence="1" id="KW-0812">Transmembrane</keyword>
<evidence type="ECO:0000313" key="4">
    <source>
        <dbReference type="EMBL" id="MEN1760234.1"/>
    </source>
</evidence>
<dbReference type="SUPFAM" id="SSF53098">
    <property type="entry name" value="Ribonuclease H-like"/>
    <property type="match status" value="1"/>
</dbReference>
<dbReference type="RefSeq" id="WP_343185558.1">
    <property type="nucleotide sequence ID" value="NZ_JBCITM010000006.1"/>
</dbReference>